<protein>
    <submittedName>
        <fullName evidence="3">Uncharacterized protein</fullName>
    </submittedName>
</protein>
<gene>
    <name evidence="3" type="ORF">H4R26_001105</name>
</gene>
<dbReference type="PANTHER" id="PTHR47933:SF11">
    <property type="entry name" value="PENTATRICOPEPTIDE REPEAT-CONTAINING PROTEIN 2"/>
    <property type="match status" value="1"/>
</dbReference>
<sequence>MLSSAVARTGPAAHRAPIQAAVYQSRRWKKHTAALKTKPQTLDLDVLLTSQISNGLHNPFKNKIIERMQLVAEAKEKEAQIFAQYVPHNRGSNPLSLENEYMRRNIDFLHDHDGIKVTPTRMYTDIVELPDFINKKSAFGVVKIFVPFRDSKSEYHDKRSPDAQYMSEFKFAKPKWLPNDYMAHLELYVSMLYSLPPEKRQPYYRDFFLIIKAIRQRPKMHHRFIELNSFRRQILAYFLVSGQSNLALCVAVDLVLKAIPESLTRWTLVRILGLEPMYNTNVESIKDLRVMQEGGKPSNVISDREYRYNMLVHAILSYYYELGGIHITDLEIVRLIRCIEARDLASDLMDMLPIVLRRYAAGATTTLPTKDCMELFYETKACEWQIGDTQLVMRYALAFMRVGQVDRAVKLLTTVADMPPKPVADTRATTCQIAPSIVQLAMCGGEEAENLVVATLEQFSRNSIEPMPASFPSQSEYKALLVEKVVTSLFEWKLEQAHAITQLLVSVVGRLAPFTATAVTQRLFQRDGVLALGWIAQHYFALDSAAQDKVLQWVVGKLQEDKKLFPAFLRANAVLSPVATSRLVHVLSRQEWKLPGARQPILSEAFGDIAQTNNMQAIGVLLTSAALGPDTSVLSRFGPHTLPERASSVVKLIGTVNPAAKDMKQLVSYLAKTASLFRARGSERLLWKEMLRCGIEPNWRTMQAALALRLGQRYDIAGSLELILHILCEMPALDKDAAVKQTGQQQQPSVGESAEQQVGLAEQISGPSTYLAILDGLSRCGMTGPMEKLAEYLLDSNQLSSRTFGAVAAVWLDGTGFSEASTRDDIQRVWRALQDYTGEKGAKKHGRLATSVYHLNRNHYNSVIEACVRKGDVDAAWYILHVEMREAGLAPDVKTFHTLVSPLATSNRLWPIGKSTVAKFSLHYPEIVKEALNDGTNTLPVRALLHHTVQK</sequence>
<dbReference type="InterPro" id="IPR051240">
    <property type="entry name" value="Mito_RNA-Proc/Resp"/>
</dbReference>
<dbReference type="Gene3D" id="1.25.40.10">
    <property type="entry name" value="Tetratricopeptide repeat domain"/>
    <property type="match status" value="1"/>
</dbReference>
<evidence type="ECO:0000256" key="2">
    <source>
        <dbReference type="PROSITE-ProRule" id="PRU00708"/>
    </source>
</evidence>
<proteinExistence type="predicted"/>
<comment type="caution">
    <text evidence="3">The sequence shown here is derived from an EMBL/GenBank/DDBJ whole genome shotgun (WGS) entry which is preliminary data.</text>
</comment>
<dbReference type="PANTHER" id="PTHR47933">
    <property type="entry name" value="PENTATRICOPEPTIDE REPEAT-CONTAINING PROTEIN 1, MITOCHONDRIAL"/>
    <property type="match status" value="1"/>
</dbReference>
<dbReference type="Pfam" id="PF13041">
    <property type="entry name" value="PPR_2"/>
    <property type="match status" value="1"/>
</dbReference>
<dbReference type="AlphaFoldDB" id="A0A9W8BHF9"/>
<accession>A0A9W8BHF9</accession>
<dbReference type="InterPro" id="IPR011990">
    <property type="entry name" value="TPR-like_helical_dom_sf"/>
</dbReference>
<evidence type="ECO:0000313" key="3">
    <source>
        <dbReference type="EMBL" id="KAJ2006919.1"/>
    </source>
</evidence>
<dbReference type="EMBL" id="JANBQF010000043">
    <property type="protein sequence ID" value="KAJ2006919.1"/>
    <property type="molecule type" value="Genomic_DNA"/>
</dbReference>
<dbReference type="OrthoDB" id="185373at2759"/>
<keyword evidence="4" id="KW-1185">Reference proteome</keyword>
<dbReference type="NCBIfam" id="TIGR00756">
    <property type="entry name" value="PPR"/>
    <property type="match status" value="1"/>
</dbReference>
<evidence type="ECO:0000313" key="4">
    <source>
        <dbReference type="Proteomes" id="UP001150907"/>
    </source>
</evidence>
<feature type="repeat" description="PPR" evidence="2">
    <location>
        <begin position="856"/>
        <end position="891"/>
    </location>
</feature>
<dbReference type="GO" id="GO:0003729">
    <property type="term" value="F:mRNA binding"/>
    <property type="evidence" value="ECO:0007669"/>
    <property type="project" value="TreeGrafter"/>
</dbReference>
<organism evidence="3 4">
    <name type="scientific">Coemansia thaxteri</name>
    <dbReference type="NCBI Taxonomy" id="2663907"/>
    <lineage>
        <taxon>Eukaryota</taxon>
        <taxon>Fungi</taxon>
        <taxon>Fungi incertae sedis</taxon>
        <taxon>Zoopagomycota</taxon>
        <taxon>Kickxellomycotina</taxon>
        <taxon>Kickxellomycetes</taxon>
        <taxon>Kickxellales</taxon>
        <taxon>Kickxellaceae</taxon>
        <taxon>Coemansia</taxon>
    </lineage>
</organism>
<evidence type="ECO:0000256" key="1">
    <source>
        <dbReference type="ARBA" id="ARBA00022737"/>
    </source>
</evidence>
<reference evidence="3" key="1">
    <citation type="submission" date="2022-07" db="EMBL/GenBank/DDBJ databases">
        <title>Phylogenomic reconstructions and comparative analyses of Kickxellomycotina fungi.</title>
        <authorList>
            <person name="Reynolds N.K."/>
            <person name="Stajich J.E."/>
            <person name="Barry K."/>
            <person name="Grigoriev I.V."/>
            <person name="Crous P."/>
            <person name="Smith M.E."/>
        </authorList>
    </citation>
    <scope>NUCLEOTIDE SEQUENCE</scope>
    <source>
        <strain evidence="3">IMI 214461</strain>
    </source>
</reference>
<dbReference type="Proteomes" id="UP001150907">
    <property type="component" value="Unassembled WGS sequence"/>
</dbReference>
<dbReference type="PROSITE" id="PS51375">
    <property type="entry name" value="PPR"/>
    <property type="match status" value="1"/>
</dbReference>
<dbReference type="InterPro" id="IPR002885">
    <property type="entry name" value="PPR_rpt"/>
</dbReference>
<name>A0A9W8BHF9_9FUNG</name>
<keyword evidence="1" id="KW-0677">Repeat</keyword>